<evidence type="ECO:0000313" key="2">
    <source>
        <dbReference type="Proteomes" id="UP000814140"/>
    </source>
</evidence>
<proteinExistence type="predicted"/>
<sequence length="114" mass="13184">CNSQLKKSRRIRGGKTTSYPIRRFVYHDMKAWVANMLSRADVEKQMDRDVFDKTGPDWEHSDIWHAKVLQDFRGPDGAARFVLPGNREGRYVFSLCMDGFNPFVMKEAGKKVSV</sequence>
<accession>A0ACB8SF52</accession>
<gene>
    <name evidence="1" type="ORF">BV25DRAFT_1785564</name>
</gene>
<keyword evidence="2" id="KW-1185">Reference proteome</keyword>
<feature type="non-terminal residue" evidence="1">
    <location>
        <position position="114"/>
    </location>
</feature>
<comment type="caution">
    <text evidence="1">The sequence shown here is derived from an EMBL/GenBank/DDBJ whole genome shotgun (WGS) entry which is preliminary data.</text>
</comment>
<evidence type="ECO:0000313" key="1">
    <source>
        <dbReference type="EMBL" id="KAI0054555.1"/>
    </source>
</evidence>
<reference evidence="1" key="2">
    <citation type="journal article" date="2022" name="New Phytol.">
        <title>Evolutionary transition to the ectomycorrhizal habit in the genomes of a hyperdiverse lineage of mushroom-forming fungi.</title>
        <authorList>
            <person name="Looney B."/>
            <person name="Miyauchi S."/>
            <person name="Morin E."/>
            <person name="Drula E."/>
            <person name="Courty P.E."/>
            <person name="Kohler A."/>
            <person name="Kuo A."/>
            <person name="LaButti K."/>
            <person name="Pangilinan J."/>
            <person name="Lipzen A."/>
            <person name="Riley R."/>
            <person name="Andreopoulos W."/>
            <person name="He G."/>
            <person name="Johnson J."/>
            <person name="Nolan M."/>
            <person name="Tritt A."/>
            <person name="Barry K.W."/>
            <person name="Grigoriev I.V."/>
            <person name="Nagy L.G."/>
            <person name="Hibbett D."/>
            <person name="Henrissat B."/>
            <person name="Matheny P.B."/>
            <person name="Labbe J."/>
            <person name="Martin F.M."/>
        </authorList>
    </citation>
    <scope>NUCLEOTIDE SEQUENCE</scope>
    <source>
        <strain evidence="1">HHB10654</strain>
    </source>
</reference>
<dbReference type="EMBL" id="MU277394">
    <property type="protein sequence ID" value="KAI0054555.1"/>
    <property type="molecule type" value="Genomic_DNA"/>
</dbReference>
<name>A0ACB8SF52_9AGAM</name>
<organism evidence="1 2">
    <name type="scientific">Artomyces pyxidatus</name>
    <dbReference type="NCBI Taxonomy" id="48021"/>
    <lineage>
        <taxon>Eukaryota</taxon>
        <taxon>Fungi</taxon>
        <taxon>Dikarya</taxon>
        <taxon>Basidiomycota</taxon>
        <taxon>Agaricomycotina</taxon>
        <taxon>Agaricomycetes</taxon>
        <taxon>Russulales</taxon>
        <taxon>Auriscalpiaceae</taxon>
        <taxon>Artomyces</taxon>
    </lineage>
</organism>
<protein>
    <submittedName>
        <fullName evidence="1">Uncharacterized protein</fullName>
    </submittedName>
</protein>
<feature type="non-terminal residue" evidence="1">
    <location>
        <position position="1"/>
    </location>
</feature>
<dbReference type="Proteomes" id="UP000814140">
    <property type="component" value="Unassembled WGS sequence"/>
</dbReference>
<reference evidence="1" key="1">
    <citation type="submission" date="2021-03" db="EMBL/GenBank/DDBJ databases">
        <authorList>
            <consortium name="DOE Joint Genome Institute"/>
            <person name="Ahrendt S."/>
            <person name="Looney B.P."/>
            <person name="Miyauchi S."/>
            <person name="Morin E."/>
            <person name="Drula E."/>
            <person name="Courty P.E."/>
            <person name="Chicoki N."/>
            <person name="Fauchery L."/>
            <person name="Kohler A."/>
            <person name="Kuo A."/>
            <person name="Labutti K."/>
            <person name="Pangilinan J."/>
            <person name="Lipzen A."/>
            <person name="Riley R."/>
            <person name="Andreopoulos W."/>
            <person name="He G."/>
            <person name="Johnson J."/>
            <person name="Barry K.W."/>
            <person name="Grigoriev I.V."/>
            <person name="Nagy L."/>
            <person name="Hibbett D."/>
            <person name="Henrissat B."/>
            <person name="Matheny P.B."/>
            <person name="Labbe J."/>
            <person name="Martin F."/>
        </authorList>
    </citation>
    <scope>NUCLEOTIDE SEQUENCE</scope>
    <source>
        <strain evidence="1">HHB10654</strain>
    </source>
</reference>